<dbReference type="GO" id="GO:0003677">
    <property type="term" value="F:DNA binding"/>
    <property type="evidence" value="ECO:0007669"/>
    <property type="project" value="UniProtKB-KW"/>
</dbReference>
<accession>I4FPP1</accession>
<organism evidence="10 11">
    <name type="scientific">Microcystis aeruginosa PCC 9717</name>
    <dbReference type="NCBI Taxonomy" id="1160286"/>
    <lineage>
        <taxon>Bacteria</taxon>
        <taxon>Bacillati</taxon>
        <taxon>Cyanobacteriota</taxon>
        <taxon>Cyanophyceae</taxon>
        <taxon>Oscillatoriophycideae</taxon>
        <taxon>Chroococcales</taxon>
        <taxon>Microcystaceae</taxon>
        <taxon>Microcystis</taxon>
    </lineage>
</organism>
<keyword evidence="6" id="KW-0238">DNA-binding</keyword>
<dbReference type="EC" id="2.1.1.-" evidence="8"/>
<gene>
    <name evidence="10" type="primary">cfrBIM</name>
    <name evidence="10" type="ORF">MICAB_3530007</name>
</gene>
<dbReference type="InterPro" id="IPR017985">
    <property type="entry name" value="MeTrfase_CN4_CS"/>
</dbReference>
<keyword evidence="2 10" id="KW-0489">Methyltransferase</keyword>
<comment type="catalytic activity">
    <reaction evidence="7">
        <text>a 2'-deoxycytidine in DNA + S-adenosyl-L-methionine = an N(4)-methyl-2'-deoxycytidine in DNA + S-adenosyl-L-homocysteine + H(+)</text>
        <dbReference type="Rhea" id="RHEA:16857"/>
        <dbReference type="Rhea" id="RHEA-COMP:11369"/>
        <dbReference type="Rhea" id="RHEA-COMP:13674"/>
        <dbReference type="ChEBI" id="CHEBI:15378"/>
        <dbReference type="ChEBI" id="CHEBI:57856"/>
        <dbReference type="ChEBI" id="CHEBI:59789"/>
        <dbReference type="ChEBI" id="CHEBI:85452"/>
        <dbReference type="ChEBI" id="CHEBI:137933"/>
        <dbReference type="EC" id="2.1.1.113"/>
    </reaction>
</comment>
<feature type="domain" description="DNA methylase N-4/N-6" evidence="9">
    <location>
        <begin position="134"/>
        <end position="365"/>
    </location>
</feature>
<sequence>MEKELVSDKRGYLLRTVAEAKEIVLNWLREINLVNAIKLGLPEVDDRYHIWRIPLCNEQKKTVGEVVIDAYTTEILLDKTTRTEIIIARLLKQDESKLETRKKTKKEYKLSSLRNTIGFGDCGELLEEMPAESVDLIFTSPPYFNARPEYSEFEEYETYLLKLRQVIRKCHRVLSEGRFFVINISPVLLRRASRNQASKRIAVPFDLHRIFVEEGYDFIDDIIWLKPEGAGWATGRGRRFAADRNPLQYKTVPVTEYVLVYRKHTDLLIDWHIRNHPDQEVVKASKIADGYERTNVWKINPVTNSKHPAAFPVELAEKVITYYSFKGDVVLDPFAGSGTVGLAATSLDRRFVLFESNFHYIELIRKLITEGNKTDLDSVIWLK</sequence>
<dbReference type="PRINTS" id="PR00508">
    <property type="entry name" value="S21N4MTFRASE"/>
</dbReference>
<protein>
    <recommendedName>
        <fullName evidence="8">Methyltransferase</fullName>
        <ecNumber evidence="8">2.1.1.-</ecNumber>
    </recommendedName>
</protein>
<evidence type="ECO:0000256" key="1">
    <source>
        <dbReference type="ARBA" id="ARBA00010203"/>
    </source>
</evidence>
<dbReference type="InterPro" id="IPR002941">
    <property type="entry name" value="DNA_methylase_N4/N6"/>
</dbReference>
<evidence type="ECO:0000256" key="6">
    <source>
        <dbReference type="ARBA" id="ARBA00023125"/>
    </source>
</evidence>
<dbReference type="SUPFAM" id="SSF53335">
    <property type="entry name" value="S-adenosyl-L-methionine-dependent methyltransferases"/>
    <property type="match status" value="1"/>
</dbReference>
<keyword evidence="3 10" id="KW-0808">Transferase</keyword>
<dbReference type="GO" id="GO:0009307">
    <property type="term" value="P:DNA restriction-modification system"/>
    <property type="evidence" value="ECO:0007669"/>
    <property type="project" value="UniProtKB-KW"/>
</dbReference>
<dbReference type="InterPro" id="IPR001091">
    <property type="entry name" value="RM_Methyltransferase"/>
</dbReference>
<evidence type="ECO:0000256" key="3">
    <source>
        <dbReference type="ARBA" id="ARBA00022679"/>
    </source>
</evidence>
<evidence type="ECO:0000256" key="2">
    <source>
        <dbReference type="ARBA" id="ARBA00022603"/>
    </source>
</evidence>
<evidence type="ECO:0000313" key="10">
    <source>
        <dbReference type="EMBL" id="CCH97616.1"/>
    </source>
</evidence>
<dbReference type="RefSeq" id="WP_002760229.1">
    <property type="nucleotide sequence ID" value="NZ_HE972710.1"/>
</dbReference>
<dbReference type="GO" id="GO:0032259">
    <property type="term" value="P:methylation"/>
    <property type="evidence" value="ECO:0007669"/>
    <property type="project" value="UniProtKB-KW"/>
</dbReference>
<dbReference type="AlphaFoldDB" id="I4FPP1"/>
<dbReference type="Pfam" id="PF01555">
    <property type="entry name" value="N6_N4_Mtase"/>
    <property type="match status" value="1"/>
</dbReference>
<evidence type="ECO:0000256" key="8">
    <source>
        <dbReference type="RuleBase" id="RU362026"/>
    </source>
</evidence>
<dbReference type="Proteomes" id="UP000003172">
    <property type="component" value="Unassembled WGS sequence"/>
</dbReference>
<evidence type="ECO:0000256" key="4">
    <source>
        <dbReference type="ARBA" id="ARBA00022691"/>
    </source>
</evidence>
<reference evidence="10 11" key="1">
    <citation type="submission" date="2012-04" db="EMBL/GenBank/DDBJ databases">
        <authorList>
            <person name="Genoscope - CEA"/>
        </authorList>
    </citation>
    <scope>NUCLEOTIDE SEQUENCE [LARGE SCALE GENOMIC DNA]</scope>
    <source>
        <strain evidence="10 11">9717</strain>
    </source>
</reference>
<dbReference type="GO" id="GO:0008170">
    <property type="term" value="F:N-methyltransferase activity"/>
    <property type="evidence" value="ECO:0007669"/>
    <property type="project" value="InterPro"/>
</dbReference>
<dbReference type="GO" id="GO:0015667">
    <property type="term" value="F:site-specific DNA-methyltransferase (cytosine-N4-specific) activity"/>
    <property type="evidence" value="ECO:0007669"/>
    <property type="project" value="UniProtKB-EC"/>
</dbReference>
<evidence type="ECO:0000259" key="9">
    <source>
        <dbReference type="Pfam" id="PF01555"/>
    </source>
</evidence>
<keyword evidence="4" id="KW-0949">S-adenosyl-L-methionine</keyword>
<proteinExistence type="inferred from homology"/>
<name>I4FPP1_MICAE</name>
<comment type="caution">
    <text evidence="10">The sequence shown here is derived from an EMBL/GenBank/DDBJ whole genome shotgun (WGS) entry which is preliminary data.</text>
</comment>
<comment type="similarity">
    <text evidence="1">Belongs to the N(4)/N(6)-methyltransferase family. N(4) subfamily.</text>
</comment>
<dbReference type="Gene3D" id="3.40.50.150">
    <property type="entry name" value="Vaccinia Virus protein VP39"/>
    <property type="match status" value="1"/>
</dbReference>
<evidence type="ECO:0000256" key="5">
    <source>
        <dbReference type="ARBA" id="ARBA00022747"/>
    </source>
</evidence>
<keyword evidence="5" id="KW-0680">Restriction system</keyword>
<dbReference type="PROSITE" id="PS00093">
    <property type="entry name" value="N4_MTASE"/>
    <property type="match status" value="1"/>
</dbReference>
<evidence type="ECO:0000313" key="11">
    <source>
        <dbReference type="Proteomes" id="UP000003172"/>
    </source>
</evidence>
<dbReference type="InterPro" id="IPR029063">
    <property type="entry name" value="SAM-dependent_MTases_sf"/>
</dbReference>
<dbReference type="EMBL" id="CAII01000283">
    <property type="protein sequence ID" value="CCH97616.1"/>
    <property type="molecule type" value="Genomic_DNA"/>
</dbReference>
<evidence type="ECO:0000256" key="7">
    <source>
        <dbReference type="ARBA" id="ARBA00049120"/>
    </source>
</evidence>
<dbReference type="HOGENOM" id="CLU_024927_2_2_3"/>